<sequence>MSLVLVTGGSGHLGRDLVDRLVQAGHRVRVFARSPQARADIEWATGDLATGEGLRAALRGVDTVINAATCSPIARRGGIRPIDFFRSPSAVDVEGTERLLASCGDAEVRHFLHVSIVGLDDASLPYARVKLAGERLVRGSDLSWSVVRAMPFYYLLETMLASLSWLPLWPVPTTVFNPVDTSDVAGYLVSCAFDGERGERAEIGGPDDLGCDAFARQYQAARGIRRPILPMRVSERTARGMGLVVSSGVRGTLSWSDWLQRRSSAFQIAA</sequence>
<dbReference type="InterPro" id="IPR036291">
    <property type="entry name" value="NAD(P)-bd_dom_sf"/>
</dbReference>
<evidence type="ECO:0000313" key="3">
    <source>
        <dbReference type="Proteomes" id="UP000328092"/>
    </source>
</evidence>
<dbReference type="InterPro" id="IPR051207">
    <property type="entry name" value="ComplexI_NDUFA9_subunit"/>
</dbReference>
<dbReference type="Proteomes" id="UP000328092">
    <property type="component" value="Unassembled WGS sequence"/>
</dbReference>
<proteinExistence type="predicted"/>
<dbReference type="Pfam" id="PF13460">
    <property type="entry name" value="NAD_binding_10"/>
    <property type="match status" value="1"/>
</dbReference>
<keyword evidence="3" id="KW-1185">Reference proteome</keyword>
<dbReference type="GO" id="GO:0016853">
    <property type="term" value="F:isomerase activity"/>
    <property type="evidence" value="ECO:0007669"/>
    <property type="project" value="UniProtKB-KW"/>
</dbReference>
<dbReference type="AlphaFoldDB" id="A0A508SX44"/>
<dbReference type="GO" id="GO:0044877">
    <property type="term" value="F:protein-containing complex binding"/>
    <property type="evidence" value="ECO:0007669"/>
    <property type="project" value="TreeGrafter"/>
</dbReference>
<name>A0A508SX44_9BRAD</name>
<dbReference type="RefSeq" id="WP_139857416.1">
    <property type="nucleotide sequence ID" value="NZ_CAADFC020000004.1"/>
</dbReference>
<protein>
    <submittedName>
        <fullName evidence="2">3 beta-hydroxysteroid dehydrogenase/Delta 5--&gt;4-isomerase</fullName>
    </submittedName>
</protein>
<dbReference type="InterPro" id="IPR016040">
    <property type="entry name" value="NAD(P)-bd_dom"/>
</dbReference>
<reference evidence="2" key="1">
    <citation type="submission" date="2019-02" db="EMBL/GenBank/DDBJ databases">
        <authorList>
            <person name="Pothier F.J."/>
        </authorList>
    </citation>
    <scope>NUCLEOTIDE SEQUENCE</scope>
    <source>
        <strain evidence="2">CI-1B</strain>
    </source>
</reference>
<comment type="caution">
    <text evidence="2">The sequence shown here is derived from an EMBL/GenBank/DDBJ whole genome shotgun (WGS) entry which is preliminary data.</text>
</comment>
<evidence type="ECO:0000313" key="2">
    <source>
        <dbReference type="EMBL" id="VIO65548.1"/>
    </source>
</evidence>
<dbReference type="PANTHER" id="PTHR12126">
    <property type="entry name" value="NADH-UBIQUINONE OXIDOREDUCTASE 39 KDA SUBUNIT-RELATED"/>
    <property type="match status" value="1"/>
</dbReference>
<feature type="domain" description="NAD(P)-binding" evidence="1">
    <location>
        <begin position="8"/>
        <end position="149"/>
    </location>
</feature>
<dbReference type="SUPFAM" id="SSF51735">
    <property type="entry name" value="NAD(P)-binding Rossmann-fold domains"/>
    <property type="match status" value="1"/>
</dbReference>
<organism evidence="2 3">
    <name type="scientific">Bradyrhizobium ivorense</name>
    <dbReference type="NCBI Taxonomy" id="2511166"/>
    <lineage>
        <taxon>Bacteria</taxon>
        <taxon>Pseudomonadati</taxon>
        <taxon>Pseudomonadota</taxon>
        <taxon>Alphaproteobacteria</taxon>
        <taxon>Hyphomicrobiales</taxon>
        <taxon>Nitrobacteraceae</taxon>
        <taxon>Bradyrhizobium</taxon>
    </lineage>
</organism>
<gene>
    <name evidence="2" type="ORF">CI1B_06530</name>
</gene>
<dbReference type="PANTHER" id="PTHR12126:SF11">
    <property type="entry name" value="NADH DEHYDROGENASE [UBIQUINONE] 1 ALPHA SUBCOMPLEX SUBUNIT 9, MITOCHONDRIAL"/>
    <property type="match status" value="1"/>
</dbReference>
<evidence type="ECO:0000259" key="1">
    <source>
        <dbReference type="Pfam" id="PF13460"/>
    </source>
</evidence>
<accession>A0A508SX44</accession>
<dbReference type="Gene3D" id="3.40.50.720">
    <property type="entry name" value="NAD(P)-binding Rossmann-like Domain"/>
    <property type="match status" value="1"/>
</dbReference>
<dbReference type="OrthoDB" id="9814124at2"/>
<dbReference type="EMBL" id="CAADFC020000004">
    <property type="protein sequence ID" value="VIO65548.1"/>
    <property type="molecule type" value="Genomic_DNA"/>
</dbReference>